<dbReference type="InterPro" id="IPR050250">
    <property type="entry name" value="Macrolide_Exporter_MacB"/>
</dbReference>
<keyword evidence="2" id="KW-1003">Cell membrane</keyword>
<feature type="transmembrane region" description="Helical" evidence="7">
    <location>
        <begin position="340"/>
        <end position="364"/>
    </location>
</feature>
<evidence type="ECO:0000256" key="3">
    <source>
        <dbReference type="ARBA" id="ARBA00022692"/>
    </source>
</evidence>
<dbReference type="InterPro" id="IPR003838">
    <property type="entry name" value="ABC3_permease_C"/>
</dbReference>
<feature type="domain" description="ABC3 transporter permease C-terminal" evidence="8">
    <location>
        <begin position="343"/>
        <end position="460"/>
    </location>
</feature>
<evidence type="ECO:0000256" key="5">
    <source>
        <dbReference type="ARBA" id="ARBA00023136"/>
    </source>
</evidence>
<organism evidence="10 11">
    <name type="scientific">Laedolimicola intestinihominis</name>
    <dbReference type="NCBI Taxonomy" id="3133166"/>
    <lineage>
        <taxon>Bacteria</taxon>
        <taxon>Bacillati</taxon>
        <taxon>Bacillota</taxon>
        <taxon>Clostridia</taxon>
        <taxon>Lachnospirales</taxon>
        <taxon>Lachnospiraceae</taxon>
        <taxon>Laedolimicola</taxon>
    </lineage>
</organism>
<feature type="transmembrane region" description="Helical" evidence="7">
    <location>
        <begin position="21"/>
        <end position="45"/>
    </location>
</feature>
<comment type="caution">
    <text evidence="10">The sequence shown here is derived from an EMBL/GenBank/DDBJ whole genome shotgun (WGS) entry which is preliminary data.</text>
</comment>
<keyword evidence="3 7" id="KW-0812">Transmembrane</keyword>
<dbReference type="Pfam" id="PF02687">
    <property type="entry name" value="FtsX"/>
    <property type="match status" value="1"/>
</dbReference>
<evidence type="ECO:0000259" key="8">
    <source>
        <dbReference type="Pfam" id="PF02687"/>
    </source>
</evidence>
<comment type="similarity">
    <text evidence="6">Belongs to the ABC-4 integral membrane protein family.</text>
</comment>
<gene>
    <name evidence="10" type="ORF">WMO29_02845</name>
</gene>
<feature type="transmembrane region" description="Helical" evidence="7">
    <location>
        <begin position="428"/>
        <end position="450"/>
    </location>
</feature>
<protein>
    <submittedName>
        <fullName evidence="10">FtsX-like permease family protein</fullName>
    </submittedName>
</protein>
<evidence type="ECO:0000313" key="11">
    <source>
        <dbReference type="Proteomes" id="UP001438008"/>
    </source>
</evidence>
<keyword evidence="5 7" id="KW-0472">Membrane</keyword>
<evidence type="ECO:0000256" key="7">
    <source>
        <dbReference type="SAM" id="Phobius"/>
    </source>
</evidence>
<sequence>MSFSDLLKMSLSSLWRRKLRTVLTVLGVVVGTASIMVMISLGLGLSKSNMEQIEQYGGLTTITVYPNENGGGMYYSDSGMVASSMEGGASGSGSNEPIRINDAMITTLSQLEHVEIASPVLSTSAIAKYGKWEAYINIQGMSKEALQKLNLDLTDGSELPLSDSELKFLYGNTVITDFYDAKTNQYYWDTGQLADIDYMKDPLFIIFDTDAYWNSKNGGTDENGAPVAAPKKYLIPACGVMAGTENDYTENSNSVLCDVEALKMQLKKIYKGKVIPGQPTTKSGKPYKELYYDSAYIRVDDMKNVKAVQQEIQNLGLQANSNAEWMEQVQQSSRSIQATLGGIGAVSLFVAAIGIANTMMMSIYERTKEIGVMKVLGCDMAAIRNMFLAEAGFIGLIGGVVGIMLSYIISAVINFVVRESYYSNISYIPPYLTLLALVFAVVIGMLAGLFPALRAMRLSPLAAIRNE</sequence>
<dbReference type="Proteomes" id="UP001438008">
    <property type="component" value="Unassembled WGS sequence"/>
</dbReference>
<name>A0ABV1FF84_9FIRM</name>
<evidence type="ECO:0000256" key="1">
    <source>
        <dbReference type="ARBA" id="ARBA00004651"/>
    </source>
</evidence>
<accession>A0ABV1FF84</accession>
<evidence type="ECO:0000256" key="6">
    <source>
        <dbReference type="ARBA" id="ARBA00038076"/>
    </source>
</evidence>
<feature type="domain" description="MacB-like periplasmic core" evidence="9">
    <location>
        <begin position="21"/>
        <end position="164"/>
    </location>
</feature>
<dbReference type="EMBL" id="JBBMFE010000002">
    <property type="protein sequence ID" value="MEQ2471440.1"/>
    <property type="molecule type" value="Genomic_DNA"/>
</dbReference>
<proteinExistence type="inferred from homology"/>
<dbReference type="PANTHER" id="PTHR30572:SF4">
    <property type="entry name" value="ABC TRANSPORTER PERMEASE YTRF"/>
    <property type="match status" value="1"/>
</dbReference>
<keyword evidence="11" id="KW-1185">Reference proteome</keyword>
<evidence type="ECO:0000256" key="4">
    <source>
        <dbReference type="ARBA" id="ARBA00022989"/>
    </source>
</evidence>
<comment type="subcellular location">
    <subcellularLocation>
        <location evidence="1">Cell membrane</location>
        <topology evidence="1">Multi-pass membrane protein</topology>
    </subcellularLocation>
</comment>
<keyword evidence="4 7" id="KW-1133">Transmembrane helix</keyword>
<feature type="transmembrane region" description="Helical" evidence="7">
    <location>
        <begin position="393"/>
        <end position="416"/>
    </location>
</feature>
<dbReference type="Pfam" id="PF12704">
    <property type="entry name" value="MacB_PCD"/>
    <property type="match status" value="1"/>
</dbReference>
<dbReference type="RefSeq" id="WP_349163678.1">
    <property type="nucleotide sequence ID" value="NZ_JBBMFE010000002.1"/>
</dbReference>
<evidence type="ECO:0000313" key="10">
    <source>
        <dbReference type="EMBL" id="MEQ2471440.1"/>
    </source>
</evidence>
<evidence type="ECO:0000259" key="9">
    <source>
        <dbReference type="Pfam" id="PF12704"/>
    </source>
</evidence>
<dbReference type="InterPro" id="IPR025857">
    <property type="entry name" value="MacB_PCD"/>
</dbReference>
<reference evidence="10 11" key="1">
    <citation type="submission" date="2024-03" db="EMBL/GenBank/DDBJ databases">
        <title>Human intestinal bacterial collection.</title>
        <authorList>
            <person name="Pauvert C."/>
            <person name="Hitch T.C.A."/>
            <person name="Clavel T."/>
        </authorList>
    </citation>
    <scope>NUCLEOTIDE SEQUENCE [LARGE SCALE GENOMIC DNA]</scope>
    <source>
        <strain evidence="10 11">CLA-AA-H132</strain>
    </source>
</reference>
<dbReference type="PANTHER" id="PTHR30572">
    <property type="entry name" value="MEMBRANE COMPONENT OF TRANSPORTER-RELATED"/>
    <property type="match status" value="1"/>
</dbReference>
<evidence type="ECO:0000256" key="2">
    <source>
        <dbReference type="ARBA" id="ARBA00022475"/>
    </source>
</evidence>